<reference evidence="2 3" key="1">
    <citation type="journal article" date="2019" name="Int. J. Syst. Evol. Microbiol.">
        <title>The Global Catalogue of Microorganisms (GCM) 10K type strain sequencing project: providing services to taxonomists for standard genome sequencing and annotation.</title>
        <authorList>
            <consortium name="The Broad Institute Genomics Platform"/>
            <consortium name="The Broad Institute Genome Sequencing Center for Infectious Disease"/>
            <person name="Wu L."/>
            <person name="Ma J."/>
        </authorList>
    </citation>
    <scope>NUCLEOTIDE SEQUENCE [LARGE SCALE GENOMIC DNA]</scope>
    <source>
        <strain evidence="2 3">JCM 9383</strain>
    </source>
</reference>
<feature type="region of interest" description="Disordered" evidence="1">
    <location>
        <begin position="206"/>
        <end position="256"/>
    </location>
</feature>
<feature type="compositionally biased region" description="Basic and acidic residues" evidence="1">
    <location>
        <begin position="223"/>
        <end position="256"/>
    </location>
</feature>
<evidence type="ECO:0008006" key="4">
    <source>
        <dbReference type="Google" id="ProtNLM"/>
    </source>
</evidence>
<feature type="compositionally biased region" description="Basic and acidic residues" evidence="1">
    <location>
        <begin position="206"/>
        <end position="215"/>
    </location>
</feature>
<dbReference type="RefSeq" id="WP_344679105.1">
    <property type="nucleotide sequence ID" value="NZ_BAAAUX010000011.1"/>
</dbReference>
<evidence type="ECO:0000256" key="1">
    <source>
        <dbReference type="SAM" id="MobiDB-lite"/>
    </source>
</evidence>
<keyword evidence="3" id="KW-1185">Reference proteome</keyword>
<evidence type="ECO:0000313" key="3">
    <source>
        <dbReference type="Proteomes" id="UP001500979"/>
    </source>
</evidence>
<evidence type="ECO:0000313" key="2">
    <source>
        <dbReference type="EMBL" id="GAA2784749.1"/>
    </source>
</evidence>
<name>A0ABN3V9C2_9PSEU</name>
<comment type="caution">
    <text evidence="2">The sequence shown here is derived from an EMBL/GenBank/DDBJ whole genome shotgun (WGS) entry which is preliminary data.</text>
</comment>
<organism evidence="2 3">
    <name type="scientific">Saccharopolyspora taberi</name>
    <dbReference type="NCBI Taxonomy" id="60895"/>
    <lineage>
        <taxon>Bacteria</taxon>
        <taxon>Bacillati</taxon>
        <taxon>Actinomycetota</taxon>
        <taxon>Actinomycetes</taxon>
        <taxon>Pseudonocardiales</taxon>
        <taxon>Pseudonocardiaceae</taxon>
        <taxon>Saccharopolyspora</taxon>
    </lineage>
</organism>
<proteinExistence type="predicted"/>
<protein>
    <recommendedName>
        <fullName evidence="4">Transposase</fullName>
    </recommendedName>
</protein>
<dbReference type="EMBL" id="BAAAUX010000011">
    <property type="protein sequence ID" value="GAA2784749.1"/>
    <property type="molecule type" value="Genomic_DNA"/>
</dbReference>
<dbReference type="Proteomes" id="UP001500979">
    <property type="component" value="Unassembled WGS sequence"/>
</dbReference>
<accession>A0ABN3V9C2</accession>
<gene>
    <name evidence="2" type="ORF">GCM10010470_18510</name>
</gene>
<sequence length="256" mass="28335">MDVDEAVRALYRVPPPDFVAERDRQAALARDGGDGHLAAELKKQRKPVLAAWAVNLLAGSARKQLDALVDVGARMRSAQRDLRADEVRTLDRERARLQRELTATAVKLAEQAGHPLGGQAVQQVEQTLHAAVSDPSQAAQVQAGTLVKPLSYSGFGLDELSAEALLRAPERQKPAAPKKKLRAELAAAAEDVRRDEQSLAEARRTLEEAEQRQAELQEQLDQAAREVDDAREAVRKARQQHEQAQQRHRELQARDQ</sequence>